<organism evidence="3">
    <name type="scientific">Chelativorans sp. (strain BNC1)</name>
    <dbReference type="NCBI Taxonomy" id="266779"/>
    <lineage>
        <taxon>Bacteria</taxon>
        <taxon>Pseudomonadati</taxon>
        <taxon>Pseudomonadota</taxon>
        <taxon>Alphaproteobacteria</taxon>
        <taxon>Hyphomicrobiales</taxon>
        <taxon>Phyllobacteriaceae</taxon>
        <taxon>Chelativorans</taxon>
    </lineage>
</organism>
<keyword evidence="1" id="KW-0732">Signal</keyword>
<dbReference type="InterPro" id="IPR036514">
    <property type="entry name" value="SGNH_hydro_sf"/>
</dbReference>
<dbReference type="PANTHER" id="PTHR30383:SF24">
    <property type="entry name" value="THIOESTERASE 1_PROTEASE 1_LYSOPHOSPHOLIPASE L1"/>
    <property type="match status" value="1"/>
</dbReference>
<dbReference type="STRING" id="266779.Meso_3350"/>
<feature type="signal peptide" evidence="1">
    <location>
        <begin position="1"/>
        <end position="38"/>
    </location>
</feature>
<dbReference type="GO" id="GO:0004622">
    <property type="term" value="F:phosphatidylcholine lysophospholipase activity"/>
    <property type="evidence" value="ECO:0007669"/>
    <property type="project" value="TreeGrafter"/>
</dbReference>
<evidence type="ECO:0000313" key="3">
    <source>
        <dbReference type="EMBL" id="ABG64721.1"/>
    </source>
</evidence>
<dbReference type="InterPro" id="IPR051532">
    <property type="entry name" value="Ester_Hydrolysis_Enzymes"/>
</dbReference>
<dbReference type="CDD" id="cd01822">
    <property type="entry name" value="Lysophospholipase_L1_like"/>
    <property type="match status" value="1"/>
</dbReference>
<gene>
    <name evidence="3" type="ordered locus">Meso_3350</name>
</gene>
<dbReference type="EMBL" id="CP000390">
    <property type="protein sequence ID" value="ABG64721.1"/>
    <property type="molecule type" value="Genomic_DNA"/>
</dbReference>
<accession>Q11D04</accession>
<proteinExistence type="predicted"/>
<dbReference type="InterPro" id="IPR013830">
    <property type="entry name" value="SGNH_hydro"/>
</dbReference>
<dbReference type="eggNOG" id="COG2755">
    <property type="taxonomic scope" value="Bacteria"/>
</dbReference>
<sequence length="226" mass="24022" precursor="true">MAIKFLGKFLAAVSPLAKMLSAAAALFVVLAAQLPAQAEPFNIVGFGDSLMAGYELGPGEGFTDRLQAALRERGHEVTVANAGVSGDTTSGGLSRLDWSVPDGTDLVILELGANDMLRGVAPASTEKNLEEIITRLKARDIRILLVGMYAAPNLGPDYQQAFNSIYPRLAEKHELPLVPFFLEGVAGNASLQLADGMHPNAQGIDLMVKNVLPEVELLLQGDKPNM</sequence>
<feature type="domain" description="SGNH hydrolase-type esterase" evidence="2">
    <location>
        <begin position="46"/>
        <end position="203"/>
    </location>
</feature>
<dbReference type="Gene3D" id="3.40.50.1110">
    <property type="entry name" value="SGNH hydrolase"/>
    <property type="match status" value="1"/>
</dbReference>
<dbReference type="KEGG" id="mes:Meso_3350"/>
<evidence type="ECO:0000256" key="1">
    <source>
        <dbReference type="SAM" id="SignalP"/>
    </source>
</evidence>
<reference evidence="3" key="1">
    <citation type="submission" date="2006-06" db="EMBL/GenBank/DDBJ databases">
        <title>Complete sequence of chromosome of Chelativorans sp. BNC1.</title>
        <authorList>
            <consortium name="US DOE Joint Genome Institute"/>
            <person name="Copeland A."/>
            <person name="Lucas S."/>
            <person name="Lapidus A."/>
            <person name="Barry K."/>
            <person name="Detter J.C."/>
            <person name="Glavina del Rio T."/>
            <person name="Hammon N."/>
            <person name="Israni S."/>
            <person name="Dalin E."/>
            <person name="Tice H."/>
            <person name="Pitluck S."/>
            <person name="Chertkov O."/>
            <person name="Brettin T."/>
            <person name="Bruce D."/>
            <person name="Han C."/>
            <person name="Tapia R."/>
            <person name="Gilna P."/>
            <person name="Schmutz J."/>
            <person name="Larimer F."/>
            <person name="Land M."/>
            <person name="Hauser L."/>
            <person name="Kyrpides N."/>
            <person name="Mikhailova N."/>
            <person name="Richardson P."/>
        </authorList>
    </citation>
    <scope>NUCLEOTIDE SEQUENCE</scope>
    <source>
        <strain evidence="3">BNC1</strain>
    </source>
</reference>
<dbReference type="Pfam" id="PF13472">
    <property type="entry name" value="Lipase_GDSL_2"/>
    <property type="match status" value="1"/>
</dbReference>
<dbReference type="SUPFAM" id="SSF52266">
    <property type="entry name" value="SGNH hydrolase"/>
    <property type="match status" value="1"/>
</dbReference>
<dbReference type="PANTHER" id="PTHR30383">
    <property type="entry name" value="THIOESTERASE 1/PROTEASE 1/LYSOPHOSPHOLIPASE L1"/>
    <property type="match status" value="1"/>
</dbReference>
<dbReference type="HOGENOM" id="CLU_051180_1_1_5"/>
<dbReference type="AlphaFoldDB" id="Q11D04"/>
<protein>
    <submittedName>
        <fullName evidence="3">Lipolytic enzyme, G-D-S-L</fullName>
    </submittedName>
</protein>
<name>Q11D04_CHESB</name>
<feature type="chain" id="PRO_5004180001" evidence="1">
    <location>
        <begin position="39"/>
        <end position="226"/>
    </location>
</feature>
<evidence type="ECO:0000259" key="2">
    <source>
        <dbReference type="Pfam" id="PF13472"/>
    </source>
</evidence>